<evidence type="ECO:0000259" key="10">
    <source>
        <dbReference type="Pfam" id="PF00401"/>
    </source>
</evidence>
<dbReference type="InterPro" id="IPR001469">
    <property type="entry name" value="ATP_synth_F1_dsu/esu"/>
</dbReference>
<dbReference type="HAMAP" id="MF_00530">
    <property type="entry name" value="ATP_synth_epsil_bac"/>
    <property type="match status" value="1"/>
</dbReference>
<feature type="domain" description="ATP synthase F1 complex delta/epsilon subunit N-terminal" evidence="11">
    <location>
        <begin position="5"/>
        <end position="81"/>
    </location>
</feature>
<keyword evidence="5 8" id="KW-0472">Membrane</keyword>
<dbReference type="SUPFAM" id="SSF46604">
    <property type="entry name" value="Epsilon subunit of F1F0-ATP synthase C-terminal domain"/>
    <property type="match status" value="1"/>
</dbReference>
<evidence type="ECO:0000313" key="12">
    <source>
        <dbReference type="EMBL" id="SCZ76705.1"/>
    </source>
</evidence>
<evidence type="ECO:0000256" key="7">
    <source>
        <dbReference type="ARBA" id="ARBA00023310"/>
    </source>
</evidence>
<dbReference type="NCBIfam" id="TIGR01216">
    <property type="entry name" value="ATP_synt_epsi"/>
    <property type="match status" value="1"/>
</dbReference>
<comment type="similarity">
    <text evidence="2 8 9">Belongs to the ATPase epsilon chain family.</text>
</comment>
<dbReference type="CDD" id="cd12152">
    <property type="entry name" value="F1-ATPase_delta"/>
    <property type="match status" value="1"/>
</dbReference>
<evidence type="ECO:0000256" key="1">
    <source>
        <dbReference type="ARBA" id="ARBA00004202"/>
    </source>
</evidence>
<dbReference type="SUPFAM" id="SSF51344">
    <property type="entry name" value="Epsilon subunit of F1F0-ATP synthase N-terminal domain"/>
    <property type="match status" value="1"/>
</dbReference>
<dbReference type="InterPro" id="IPR020547">
    <property type="entry name" value="ATP_synth_F1_esu_C"/>
</dbReference>
<evidence type="ECO:0000256" key="5">
    <source>
        <dbReference type="ARBA" id="ARBA00023136"/>
    </source>
</evidence>
<protein>
    <recommendedName>
        <fullName evidence="8">ATP synthase epsilon chain</fullName>
    </recommendedName>
    <alternativeName>
        <fullName evidence="8">ATP synthase F1 sector epsilon subunit</fullName>
    </alternativeName>
    <alternativeName>
        <fullName evidence="8">F-ATPase epsilon subunit</fullName>
    </alternativeName>
</protein>
<dbReference type="GO" id="GO:0046933">
    <property type="term" value="F:proton-transporting ATP synthase activity, rotational mechanism"/>
    <property type="evidence" value="ECO:0007669"/>
    <property type="project" value="UniProtKB-UniRule"/>
</dbReference>
<dbReference type="EMBL" id="FMWK01000002">
    <property type="protein sequence ID" value="SCZ76705.1"/>
    <property type="molecule type" value="Genomic_DNA"/>
</dbReference>
<evidence type="ECO:0000256" key="3">
    <source>
        <dbReference type="ARBA" id="ARBA00022448"/>
    </source>
</evidence>
<dbReference type="InterPro" id="IPR036794">
    <property type="entry name" value="ATP_F1_dsu/esu_C_sf"/>
</dbReference>
<dbReference type="Gene3D" id="1.20.5.440">
    <property type="entry name" value="ATP synthase delta/epsilon subunit, C-terminal domain"/>
    <property type="match status" value="1"/>
</dbReference>
<evidence type="ECO:0000313" key="13">
    <source>
        <dbReference type="Proteomes" id="UP000199428"/>
    </source>
</evidence>
<sequence length="141" mass="15565">MASLFNLKIIACDGIFYDGPCEILVFPGADGEYAILNHHEVFTGIVEIGNIRFTTGDGELRHAIISDGLVTVEPDGSVVVVAYSCERPEDIDTFRAQEALERAQEQLQQKQSRIDYQISTNNMARAMARLKGAGAKNLYKI</sequence>
<comment type="function">
    <text evidence="8">Produces ATP from ADP in the presence of a proton gradient across the membrane.</text>
</comment>
<comment type="subunit">
    <text evidence="8 9">F-type ATPases have 2 components, CF(1) - the catalytic core - and CF(0) - the membrane proton channel. CF(1) has five subunits: alpha(3), beta(3), gamma(1), delta(1), epsilon(1). CF(0) has three main subunits: a, b and c.</text>
</comment>
<dbReference type="InterPro" id="IPR036771">
    <property type="entry name" value="ATPsynth_dsu/esu_N"/>
</dbReference>
<dbReference type="Pfam" id="PF00401">
    <property type="entry name" value="ATP-synt_DE"/>
    <property type="match status" value="1"/>
</dbReference>
<proteinExistence type="inferred from homology"/>
<organism evidence="12 13">
    <name type="scientific">Pseudobutyrivibrio xylanivorans</name>
    <dbReference type="NCBI Taxonomy" id="185007"/>
    <lineage>
        <taxon>Bacteria</taxon>
        <taxon>Bacillati</taxon>
        <taxon>Bacillota</taxon>
        <taxon>Clostridia</taxon>
        <taxon>Lachnospirales</taxon>
        <taxon>Lachnospiraceae</taxon>
        <taxon>Pseudobutyrivibrio</taxon>
    </lineage>
</organism>
<evidence type="ECO:0000256" key="9">
    <source>
        <dbReference type="RuleBase" id="RU003656"/>
    </source>
</evidence>
<reference evidence="12 13" key="1">
    <citation type="submission" date="2016-10" db="EMBL/GenBank/DDBJ databases">
        <authorList>
            <person name="de Groot N.N."/>
        </authorList>
    </citation>
    <scope>NUCLEOTIDE SEQUENCE [LARGE SCALE GENOMIC DNA]</scope>
    <source>
        <strain evidence="12 13">DSM 10317</strain>
    </source>
</reference>
<dbReference type="GO" id="GO:0045259">
    <property type="term" value="C:proton-transporting ATP synthase complex"/>
    <property type="evidence" value="ECO:0007669"/>
    <property type="project" value="UniProtKB-KW"/>
</dbReference>
<dbReference type="PANTHER" id="PTHR13822:SF10">
    <property type="entry name" value="ATP SYNTHASE EPSILON CHAIN, CHLOROPLASTIC"/>
    <property type="match status" value="1"/>
</dbReference>
<dbReference type="Proteomes" id="UP000199428">
    <property type="component" value="Unassembled WGS sequence"/>
</dbReference>
<dbReference type="RefSeq" id="WP_028248519.1">
    <property type="nucleotide sequence ID" value="NZ_FMWK01000002.1"/>
</dbReference>
<comment type="subcellular location">
    <subcellularLocation>
        <location evidence="1 8">Cell membrane</location>
        <topology evidence="1 8">Peripheral membrane protein</topology>
    </subcellularLocation>
</comment>
<keyword evidence="7 8" id="KW-0066">ATP synthesis</keyword>
<evidence type="ECO:0000256" key="6">
    <source>
        <dbReference type="ARBA" id="ARBA00023196"/>
    </source>
</evidence>
<accession>A0A1G5RRH8</accession>
<keyword evidence="4 8" id="KW-0406">Ion transport</keyword>
<gene>
    <name evidence="8" type="primary">atpC</name>
    <name evidence="12" type="ORF">SAMN02910350_00380</name>
</gene>
<keyword evidence="8" id="KW-1003">Cell membrane</keyword>
<dbReference type="Gene3D" id="2.60.15.10">
    <property type="entry name" value="F0F1 ATP synthase delta/epsilon subunit, N-terminal"/>
    <property type="match status" value="1"/>
</dbReference>
<dbReference type="PANTHER" id="PTHR13822">
    <property type="entry name" value="ATP SYNTHASE DELTA/EPSILON CHAIN"/>
    <property type="match status" value="1"/>
</dbReference>
<keyword evidence="8" id="KW-0375">Hydrogen ion transport</keyword>
<name>A0A1G5RRH8_PSEXY</name>
<evidence type="ECO:0000256" key="2">
    <source>
        <dbReference type="ARBA" id="ARBA00005712"/>
    </source>
</evidence>
<dbReference type="GO" id="GO:0005886">
    <property type="term" value="C:plasma membrane"/>
    <property type="evidence" value="ECO:0007669"/>
    <property type="project" value="UniProtKB-SubCell"/>
</dbReference>
<dbReference type="GO" id="GO:0005524">
    <property type="term" value="F:ATP binding"/>
    <property type="evidence" value="ECO:0007669"/>
    <property type="project" value="UniProtKB-UniRule"/>
</dbReference>
<keyword evidence="3 8" id="KW-0813">Transport</keyword>
<feature type="domain" description="ATP synthase epsilon subunit C-terminal" evidence="10">
    <location>
        <begin position="89"/>
        <end position="131"/>
    </location>
</feature>
<dbReference type="InterPro" id="IPR020546">
    <property type="entry name" value="ATP_synth_F1_dsu/esu_N"/>
</dbReference>
<keyword evidence="6 8" id="KW-0139">CF(1)</keyword>
<evidence type="ECO:0000256" key="8">
    <source>
        <dbReference type="HAMAP-Rule" id="MF_00530"/>
    </source>
</evidence>
<dbReference type="Pfam" id="PF02823">
    <property type="entry name" value="ATP-synt_DE_N"/>
    <property type="match status" value="1"/>
</dbReference>
<evidence type="ECO:0000256" key="4">
    <source>
        <dbReference type="ARBA" id="ARBA00023065"/>
    </source>
</evidence>
<dbReference type="AlphaFoldDB" id="A0A1G5RRH8"/>
<evidence type="ECO:0000259" key="11">
    <source>
        <dbReference type="Pfam" id="PF02823"/>
    </source>
</evidence>